<dbReference type="OrthoDB" id="1409865at2"/>
<accession>A0A1H6JFC4</accession>
<keyword evidence="1" id="KW-0732">Signal</keyword>
<name>A0A1H6JFC4_9FLAO</name>
<feature type="signal peptide" evidence="1">
    <location>
        <begin position="1"/>
        <end position="24"/>
    </location>
</feature>
<feature type="chain" id="PRO_5011668400" description="DUF4876 domain-containing protein" evidence="1">
    <location>
        <begin position="25"/>
        <end position="408"/>
    </location>
</feature>
<keyword evidence="3" id="KW-1185">Reference proteome</keyword>
<reference evidence="3" key="1">
    <citation type="submission" date="2016-10" db="EMBL/GenBank/DDBJ databases">
        <authorList>
            <person name="Varghese N."/>
            <person name="Submissions S."/>
        </authorList>
    </citation>
    <scope>NUCLEOTIDE SEQUENCE [LARGE SCALE GENOMIC DNA]</scope>
    <source>
        <strain evidence="3">CGMCC 1.10825</strain>
    </source>
</reference>
<evidence type="ECO:0000313" key="3">
    <source>
        <dbReference type="Proteomes" id="UP000199634"/>
    </source>
</evidence>
<sequence length="408" mass="44624">MNTRFLFMFLAVMGLTLTTVSCNSDDDVNTIVDNTPSKLTLTFTGSNIEAITTMSVEFKETNTGAVTTQDFTTEPFETDLKKGSYTAIANGTVKLTSGEEVEVAGTAVFDLTQDTQSVNIKLTIKAFSEDFIIEEVFFTGVQTNEGKNYNSGKYFKLTNNTNKVLNTGGLLVMKSELTPSSNHDISPEIRATDFAVNGVLMIPAELGKEVEPGDFIVIADMAADHKAANTPGYNLTNADYEFPNLENATLGQVDNPNVPDAVVIFSTMNYNMFFMNNRGLESYAIARFPQGETVESWLANYKYDYEYPNAAGAITKKSAYKIPNSWILDGVNCAVPATWEHNPLHASIDSGYTSCGTINSDPERFGKTVRRISIGTMENGKPIYKDTNNSDVDFTKSSPSSFANGIVH</sequence>
<organism evidence="2 3">
    <name type="scientific">Paenimyroides marinum</name>
    <dbReference type="NCBI Taxonomy" id="1159016"/>
    <lineage>
        <taxon>Bacteria</taxon>
        <taxon>Pseudomonadati</taxon>
        <taxon>Bacteroidota</taxon>
        <taxon>Flavobacteriia</taxon>
        <taxon>Flavobacteriales</taxon>
        <taxon>Flavobacteriaceae</taxon>
        <taxon>Paenimyroides</taxon>
    </lineage>
</organism>
<dbReference type="EMBL" id="FNXE01000004">
    <property type="protein sequence ID" value="SEH60989.1"/>
    <property type="molecule type" value="Genomic_DNA"/>
</dbReference>
<dbReference type="InterPro" id="IPR032627">
    <property type="entry name" value="DUF4876"/>
</dbReference>
<dbReference type="STRING" id="1159016.SAMN02927937_00443"/>
<dbReference type="PROSITE" id="PS51257">
    <property type="entry name" value="PROKAR_LIPOPROTEIN"/>
    <property type="match status" value="1"/>
</dbReference>
<dbReference type="AlphaFoldDB" id="A0A1H6JFC4"/>
<evidence type="ECO:0000256" key="1">
    <source>
        <dbReference type="SAM" id="SignalP"/>
    </source>
</evidence>
<evidence type="ECO:0008006" key="4">
    <source>
        <dbReference type="Google" id="ProtNLM"/>
    </source>
</evidence>
<dbReference type="Pfam" id="PF16215">
    <property type="entry name" value="DUF4876"/>
    <property type="match status" value="1"/>
</dbReference>
<gene>
    <name evidence="2" type="ORF">SAMN02927937_00443</name>
</gene>
<evidence type="ECO:0000313" key="2">
    <source>
        <dbReference type="EMBL" id="SEH60989.1"/>
    </source>
</evidence>
<protein>
    <recommendedName>
        <fullName evidence="4">DUF4876 domain-containing protein</fullName>
    </recommendedName>
</protein>
<proteinExistence type="predicted"/>
<dbReference type="Proteomes" id="UP000199634">
    <property type="component" value="Unassembled WGS sequence"/>
</dbReference>
<dbReference type="RefSeq" id="WP_091095865.1">
    <property type="nucleotide sequence ID" value="NZ_FNXE01000004.1"/>
</dbReference>